<evidence type="ECO:0000313" key="3">
    <source>
        <dbReference type="Proteomes" id="UP001596378"/>
    </source>
</evidence>
<accession>A0ABW2F7Z4</accession>
<protein>
    <submittedName>
        <fullName evidence="2">CPCC family cysteine-rich protein</fullName>
    </submittedName>
</protein>
<dbReference type="Pfam" id="PF14206">
    <property type="entry name" value="Cys_rich_CPCC"/>
    <property type="match status" value="1"/>
</dbReference>
<evidence type="ECO:0000259" key="1">
    <source>
        <dbReference type="Pfam" id="PF14206"/>
    </source>
</evidence>
<reference evidence="3" key="1">
    <citation type="journal article" date="2019" name="Int. J. Syst. Evol. Microbiol.">
        <title>The Global Catalogue of Microorganisms (GCM) 10K type strain sequencing project: providing services to taxonomists for standard genome sequencing and annotation.</title>
        <authorList>
            <consortium name="The Broad Institute Genomics Platform"/>
            <consortium name="The Broad Institute Genome Sequencing Center for Infectious Disease"/>
            <person name="Wu L."/>
            <person name="Ma J."/>
        </authorList>
    </citation>
    <scope>NUCLEOTIDE SEQUENCE [LARGE SCALE GENOMIC DNA]</scope>
    <source>
        <strain evidence="3">KCTC 12907</strain>
    </source>
</reference>
<keyword evidence="3" id="KW-1185">Reference proteome</keyword>
<dbReference type="InterPro" id="IPR025983">
    <property type="entry name" value="Cys_rich_CPCC"/>
</dbReference>
<comment type="caution">
    <text evidence="2">The sequence shown here is derived from an EMBL/GenBank/DDBJ whole genome shotgun (WGS) entry which is preliminary data.</text>
</comment>
<feature type="domain" description="Cysteine-rich CPCC" evidence="1">
    <location>
        <begin position="8"/>
        <end position="82"/>
    </location>
</feature>
<gene>
    <name evidence="2" type="ORF">ACFQMJ_05210</name>
</gene>
<evidence type="ECO:0000313" key="2">
    <source>
        <dbReference type="EMBL" id="MFC7147928.1"/>
    </source>
</evidence>
<organism evidence="2 3">
    <name type="scientific">Cohnella cellulosilytica</name>
    <dbReference type="NCBI Taxonomy" id="986710"/>
    <lineage>
        <taxon>Bacteria</taxon>
        <taxon>Bacillati</taxon>
        <taxon>Bacillota</taxon>
        <taxon>Bacilli</taxon>
        <taxon>Bacillales</taxon>
        <taxon>Paenibacillaceae</taxon>
        <taxon>Cohnella</taxon>
    </lineage>
</organism>
<proteinExistence type="predicted"/>
<dbReference type="RefSeq" id="WP_378051022.1">
    <property type="nucleotide sequence ID" value="NZ_JBHMDN010000032.1"/>
</dbReference>
<dbReference type="Proteomes" id="UP001596378">
    <property type="component" value="Unassembled WGS sequence"/>
</dbReference>
<dbReference type="EMBL" id="JBHTAI010000003">
    <property type="protein sequence ID" value="MFC7147928.1"/>
    <property type="molecule type" value="Genomic_DNA"/>
</dbReference>
<sequence>MLTSKRLQCPCCGYFTVDSDDEVIVDICEVCFWQYDATAHGQPERNTGANHISLKRARENYRQYGVCKPEFKHMIREPREEEFPEKSTSLNKETK</sequence>
<name>A0ABW2F7Z4_9BACL</name>